<keyword evidence="10" id="KW-1185">Reference proteome</keyword>
<name>A0A345ZAQ1_9BACT</name>
<keyword evidence="7" id="KW-0472">Membrane</keyword>
<protein>
    <submittedName>
        <fullName evidence="9">AAA family ATPase</fullName>
    </submittedName>
</protein>
<evidence type="ECO:0000256" key="2">
    <source>
        <dbReference type="ARBA" id="ARBA00022448"/>
    </source>
</evidence>
<feature type="domain" description="AAA+ ATPase" evidence="8">
    <location>
        <begin position="49"/>
        <end position="234"/>
    </location>
</feature>
<dbReference type="Pfam" id="PF13175">
    <property type="entry name" value="AAA_15"/>
    <property type="match status" value="1"/>
</dbReference>
<reference evidence="9 10" key="1">
    <citation type="submission" date="2017-12" db="EMBL/GenBank/DDBJ databases">
        <title>Chromulinavorax destructans is a abundant pathogen of dominant heterotrophic picoflagllates.</title>
        <authorList>
            <person name="Deeg C.M."/>
            <person name="Zimmer M."/>
            <person name="Suttle C.A."/>
        </authorList>
    </citation>
    <scope>NUCLEOTIDE SEQUENCE [LARGE SCALE GENOMIC DNA]</scope>
    <source>
        <strain evidence="9 10">SeV1</strain>
    </source>
</reference>
<dbReference type="SMART" id="SM00382">
    <property type="entry name" value="AAA"/>
    <property type="match status" value="1"/>
</dbReference>
<proteinExistence type="predicted"/>
<dbReference type="KEGG" id="cdes:C0J27_01205"/>
<evidence type="ECO:0000256" key="6">
    <source>
        <dbReference type="ARBA" id="ARBA00023065"/>
    </source>
</evidence>
<evidence type="ECO:0000256" key="1">
    <source>
        <dbReference type="ARBA" id="ARBA00004202"/>
    </source>
</evidence>
<accession>A0A345ZAQ1</accession>
<dbReference type="PANTHER" id="PTHR42771:SF2">
    <property type="entry name" value="IRON(3+)-HYDROXAMATE IMPORT ATP-BINDING PROTEIN FHUC"/>
    <property type="match status" value="1"/>
</dbReference>
<comment type="subcellular location">
    <subcellularLocation>
        <location evidence="1">Cell membrane</location>
        <topology evidence="1">Peripheral membrane protein</topology>
    </subcellularLocation>
</comment>
<dbReference type="GO" id="GO:0006302">
    <property type="term" value="P:double-strand break repair"/>
    <property type="evidence" value="ECO:0007669"/>
    <property type="project" value="InterPro"/>
</dbReference>
<gene>
    <name evidence="9" type="ORF">C0J27_01205</name>
</gene>
<dbReference type="InterPro" id="IPR041685">
    <property type="entry name" value="AAA_GajA/Old/RecF-like"/>
</dbReference>
<evidence type="ECO:0000313" key="9">
    <source>
        <dbReference type="EMBL" id="AXK60368.1"/>
    </source>
</evidence>
<evidence type="ECO:0000259" key="8">
    <source>
        <dbReference type="SMART" id="SM00382"/>
    </source>
</evidence>
<dbReference type="AlphaFoldDB" id="A0A345ZAQ1"/>
<dbReference type="InterPro" id="IPR027417">
    <property type="entry name" value="P-loop_NTPase"/>
</dbReference>
<dbReference type="InterPro" id="IPR038729">
    <property type="entry name" value="Rad50/SbcC_AAA"/>
</dbReference>
<evidence type="ECO:0000256" key="3">
    <source>
        <dbReference type="ARBA" id="ARBA00022475"/>
    </source>
</evidence>
<evidence type="ECO:0000313" key="10">
    <source>
        <dbReference type="Proteomes" id="UP000254834"/>
    </source>
</evidence>
<evidence type="ECO:0000256" key="5">
    <source>
        <dbReference type="ARBA" id="ARBA00023004"/>
    </source>
</evidence>
<dbReference type="Proteomes" id="UP000254834">
    <property type="component" value="Chromosome"/>
</dbReference>
<sequence>MNTLFKKNHLFQNRQILDKLTVHFDTTVDFNTYPFSLQIIKNLKSIDFPTQVTFFVGENGAGKSTILEAIAHKAGFGTEGGSKNINFSTSDHNNCTPAEFLADQLTLSWTIKPRDGYFFRAESFFNIANYLDTLEKESGNAYAPYGGKSLHQQSHGESFMSFFENRLGLGGFFILDEPEAALSPQRQLSFLATIHELCKNSNAQFIIATHSPILLAYPGATIYSCDANMLEKINYYDTQHYKITKQFLHNPDNFLYHLFYDDSLDQK</sequence>
<dbReference type="InterPro" id="IPR051535">
    <property type="entry name" value="Siderophore_ABC-ATPase"/>
</dbReference>
<evidence type="ECO:0000256" key="7">
    <source>
        <dbReference type="ARBA" id="ARBA00023136"/>
    </source>
</evidence>
<dbReference type="GO" id="GO:0005886">
    <property type="term" value="C:plasma membrane"/>
    <property type="evidence" value="ECO:0007669"/>
    <property type="project" value="UniProtKB-SubCell"/>
</dbReference>
<dbReference type="InterPro" id="IPR003593">
    <property type="entry name" value="AAA+_ATPase"/>
</dbReference>
<keyword evidence="3" id="KW-1003">Cell membrane</keyword>
<dbReference type="GO" id="GO:0006826">
    <property type="term" value="P:iron ion transport"/>
    <property type="evidence" value="ECO:0007669"/>
    <property type="project" value="UniProtKB-KW"/>
</dbReference>
<dbReference type="Gene3D" id="3.40.50.300">
    <property type="entry name" value="P-loop containing nucleotide triphosphate hydrolases"/>
    <property type="match status" value="2"/>
</dbReference>
<dbReference type="RefSeq" id="WP_115585383.1">
    <property type="nucleotide sequence ID" value="NZ_CP025544.1"/>
</dbReference>
<dbReference type="PANTHER" id="PTHR42771">
    <property type="entry name" value="IRON(3+)-HYDROXAMATE IMPORT ATP-BINDING PROTEIN FHUC"/>
    <property type="match status" value="1"/>
</dbReference>
<dbReference type="SUPFAM" id="SSF52540">
    <property type="entry name" value="P-loop containing nucleoside triphosphate hydrolases"/>
    <property type="match status" value="1"/>
</dbReference>
<dbReference type="OrthoDB" id="9784297at2"/>
<dbReference type="GO" id="GO:0016887">
    <property type="term" value="F:ATP hydrolysis activity"/>
    <property type="evidence" value="ECO:0007669"/>
    <property type="project" value="InterPro"/>
</dbReference>
<evidence type="ECO:0000256" key="4">
    <source>
        <dbReference type="ARBA" id="ARBA00022496"/>
    </source>
</evidence>
<dbReference type="EMBL" id="CP025544">
    <property type="protein sequence ID" value="AXK60368.1"/>
    <property type="molecule type" value="Genomic_DNA"/>
</dbReference>
<keyword evidence="2" id="KW-0813">Transport</keyword>
<keyword evidence="6" id="KW-0406">Ion transport</keyword>
<keyword evidence="4" id="KW-0410">Iron transport</keyword>
<organism evidence="9 10">
    <name type="scientific">Candidatus Chromulinivorax destructor</name>
    <dbReference type="NCBI Taxonomy" id="2066483"/>
    <lineage>
        <taxon>Bacteria</taxon>
        <taxon>Candidatus Babelota</taxon>
        <taxon>Candidatus Babeliae</taxon>
        <taxon>Candidatus Babeliales</taxon>
        <taxon>Candidatus Chromulinivoraceae</taxon>
        <taxon>Candidatus Chromulinivorax</taxon>
    </lineage>
</organism>
<dbReference type="Pfam" id="PF13476">
    <property type="entry name" value="AAA_23"/>
    <property type="match status" value="1"/>
</dbReference>
<keyword evidence="5" id="KW-0408">Iron</keyword>